<protein>
    <submittedName>
        <fullName evidence="4">Ankyrin repeat-containing domain protein</fullName>
    </submittedName>
</protein>
<organism evidence="4 5">
    <name type="scientific">Aspergillus novoparasiticus</name>
    <dbReference type="NCBI Taxonomy" id="986946"/>
    <lineage>
        <taxon>Eukaryota</taxon>
        <taxon>Fungi</taxon>
        <taxon>Dikarya</taxon>
        <taxon>Ascomycota</taxon>
        <taxon>Pezizomycotina</taxon>
        <taxon>Eurotiomycetes</taxon>
        <taxon>Eurotiomycetidae</taxon>
        <taxon>Eurotiales</taxon>
        <taxon>Aspergillaceae</taxon>
        <taxon>Aspergillus</taxon>
        <taxon>Aspergillus subgen. Circumdati</taxon>
    </lineage>
</organism>
<dbReference type="PANTHER" id="PTHR24166:SF48">
    <property type="entry name" value="PROTEIN VAPYRIN"/>
    <property type="match status" value="1"/>
</dbReference>
<dbReference type="PROSITE" id="PS50297">
    <property type="entry name" value="ANK_REP_REGION"/>
    <property type="match status" value="1"/>
</dbReference>
<proteinExistence type="predicted"/>
<name>A0A5N6EF64_9EURO</name>
<dbReference type="SUPFAM" id="SSF48403">
    <property type="entry name" value="Ankyrin repeat"/>
    <property type="match status" value="1"/>
</dbReference>
<dbReference type="Pfam" id="PF12796">
    <property type="entry name" value="Ank_2"/>
    <property type="match status" value="1"/>
</dbReference>
<feature type="repeat" description="ANK" evidence="3">
    <location>
        <begin position="15"/>
        <end position="47"/>
    </location>
</feature>
<keyword evidence="1" id="KW-0677">Repeat</keyword>
<evidence type="ECO:0000256" key="1">
    <source>
        <dbReference type="ARBA" id="ARBA00022737"/>
    </source>
</evidence>
<dbReference type="PROSITE" id="PS50088">
    <property type="entry name" value="ANK_REPEAT"/>
    <property type="match status" value="1"/>
</dbReference>
<dbReference type="AlphaFoldDB" id="A0A5N6EF64"/>
<sequence length="142" mass="15738">MLLERSATIENTDIEGRTPLAGAARNGHAEVVQWLLEKGACSEPEDRHGKTPLLLAAIKGYSNTTALQSADILLSLGYCFANLELKLITRYYGANAFLPGRYKRATFRLQLLFEGEADVVKSDKIGQTPLSWALEYEHKNVI</sequence>
<dbReference type="InterPro" id="IPR036770">
    <property type="entry name" value="Ankyrin_rpt-contain_sf"/>
</dbReference>
<keyword evidence="5" id="KW-1185">Reference proteome</keyword>
<dbReference type="EMBL" id="ML733484">
    <property type="protein sequence ID" value="KAB8216256.1"/>
    <property type="molecule type" value="Genomic_DNA"/>
</dbReference>
<accession>A0A5N6EF64</accession>
<keyword evidence="2 3" id="KW-0040">ANK repeat</keyword>
<evidence type="ECO:0000256" key="3">
    <source>
        <dbReference type="PROSITE-ProRule" id="PRU00023"/>
    </source>
</evidence>
<dbReference type="SMART" id="SM00248">
    <property type="entry name" value="ANK"/>
    <property type="match status" value="2"/>
</dbReference>
<dbReference type="InterPro" id="IPR050889">
    <property type="entry name" value="Dendritic_Spine_Reg/Scaffold"/>
</dbReference>
<evidence type="ECO:0000313" key="4">
    <source>
        <dbReference type="EMBL" id="KAB8216256.1"/>
    </source>
</evidence>
<reference evidence="4 5" key="1">
    <citation type="submission" date="2019-04" db="EMBL/GenBank/DDBJ databases">
        <title>Fungal friends and foes A comparative genomics study of 23 Aspergillus species from section Flavi.</title>
        <authorList>
            <consortium name="DOE Joint Genome Institute"/>
            <person name="Kjaerbolling I."/>
            <person name="Vesth T.C."/>
            <person name="Frisvad J.C."/>
            <person name="Nybo J.L."/>
            <person name="Theobald S."/>
            <person name="Kildgaard S."/>
            <person name="Petersen T.I."/>
            <person name="Kuo A."/>
            <person name="Sato A."/>
            <person name="Lyhne E.K."/>
            <person name="Kogle M.E."/>
            <person name="Wiebenga A."/>
            <person name="Kun R.S."/>
            <person name="Lubbers R.J."/>
            <person name="Makela M.R."/>
            <person name="Barry K."/>
            <person name="Chovatia M."/>
            <person name="Clum A."/>
            <person name="Daum C."/>
            <person name="Haridas S."/>
            <person name="He G."/>
            <person name="LaButti K."/>
            <person name="Lipzen A."/>
            <person name="Mondo S."/>
            <person name="Pangilinan J."/>
            <person name="Riley R."/>
            <person name="Salamov A."/>
            <person name="Simmons B.A."/>
            <person name="Magnuson J.K."/>
            <person name="Henrissat B."/>
            <person name="Mortensen U.H."/>
            <person name="Larsen T.O."/>
            <person name="De vries R.P."/>
            <person name="Grigoriev I.V."/>
            <person name="Machida M."/>
            <person name="Baker S.E."/>
            <person name="Andersen M.R."/>
        </authorList>
    </citation>
    <scope>NUCLEOTIDE SEQUENCE [LARGE SCALE GENOMIC DNA]</scope>
    <source>
        <strain evidence="4 5">CBS 126849</strain>
    </source>
</reference>
<dbReference type="PANTHER" id="PTHR24166">
    <property type="entry name" value="ROLLING PEBBLES, ISOFORM B"/>
    <property type="match status" value="1"/>
</dbReference>
<evidence type="ECO:0000313" key="5">
    <source>
        <dbReference type="Proteomes" id="UP000326799"/>
    </source>
</evidence>
<dbReference type="Proteomes" id="UP000326799">
    <property type="component" value="Unassembled WGS sequence"/>
</dbReference>
<gene>
    <name evidence="4" type="ORF">BDV33DRAFT_207535</name>
</gene>
<dbReference type="Gene3D" id="1.25.40.20">
    <property type="entry name" value="Ankyrin repeat-containing domain"/>
    <property type="match status" value="1"/>
</dbReference>
<dbReference type="InterPro" id="IPR002110">
    <property type="entry name" value="Ankyrin_rpt"/>
</dbReference>
<evidence type="ECO:0000256" key="2">
    <source>
        <dbReference type="ARBA" id="ARBA00023043"/>
    </source>
</evidence>